<dbReference type="GO" id="GO:0009381">
    <property type="term" value="F:excinuclease ABC activity"/>
    <property type="evidence" value="ECO:0007669"/>
    <property type="project" value="UniProtKB-UniRule"/>
</dbReference>
<dbReference type="InterPro" id="IPR035901">
    <property type="entry name" value="GIY-YIG_endonuc_sf"/>
</dbReference>
<feature type="domain" description="UVR" evidence="8">
    <location>
        <begin position="223"/>
        <end position="258"/>
    </location>
</feature>
<dbReference type="EMBL" id="WBUI01000019">
    <property type="protein sequence ID" value="KAB2930631.1"/>
    <property type="molecule type" value="Genomic_DNA"/>
</dbReference>
<dbReference type="Pfam" id="PF14520">
    <property type="entry name" value="HHH_5"/>
    <property type="match status" value="1"/>
</dbReference>
<dbReference type="SUPFAM" id="SSF46600">
    <property type="entry name" value="C-terminal UvrC-binding domain of UvrB"/>
    <property type="match status" value="1"/>
</dbReference>
<evidence type="ECO:0000313" key="12">
    <source>
        <dbReference type="Proteomes" id="UP000460298"/>
    </source>
</evidence>
<dbReference type="PANTHER" id="PTHR30562">
    <property type="entry name" value="UVRC/OXIDOREDUCTASE"/>
    <property type="match status" value="1"/>
</dbReference>
<dbReference type="InterPro" id="IPR001162">
    <property type="entry name" value="UvrC_RNase_H_dom"/>
</dbReference>
<keyword evidence="3 7" id="KW-0228">DNA excision</keyword>
<dbReference type="PROSITE" id="PS50164">
    <property type="entry name" value="GIY_YIG"/>
    <property type="match status" value="1"/>
</dbReference>
<dbReference type="Proteomes" id="UP000460298">
    <property type="component" value="Unassembled WGS sequence"/>
</dbReference>
<keyword evidence="2 7" id="KW-0227">DNA damage</keyword>
<feature type="domain" description="GIY-YIG" evidence="9">
    <location>
        <begin position="36"/>
        <end position="112"/>
    </location>
</feature>
<keyword evidence="6 7" id="KW-0742">SOS response</keyword>
<dbReference type="Gene3D" id="1.10.150.20">
    <property type="entry name" value="5' to 3' exonuclease, C-terminal subdomain"/>
    <property type="match status" value="1"/>
</dbReference>
<dbReference type="NCBIfam" id="TIGR00194">
    <property type="entry name" value="uvrC"/>
    <property type="match status" value="1"/>
</dbReference>
<dbReference type="InterPro" id="IPR003583">
    <property type="entry name" value="Hlx-hairpin-Hlx_DNA-bd_motif"/>
</dbReference>
<dbReference type="InterPro" id="IPR010994">
    <property type="entry name" value="RuvA_2-like"/>
</dbReference>
<keyword evidence="5 7" id="KW-0234">DNA repair</keyword>
<dbReference type="SUPFAM" id="SSF82771">
    <property type="entry name" value="GIY-YIG endonuclease"/>
    <property type="match status" value="1"/>
</dbReference>
<protein>
    <recommendedName>
        <fullName evidence="7">UvrABC system protein C</fullName>
        <shortName evidence="7">Protein UvrC</shortName>
    </recommendedName>
    <alternativeName>
        <fullName evidence="7">Excinuclease ABC subunit C</fullName>
    </alternativeName>
</protein>
<comment type="subcellular location">
    <subcellularLocation>
        <location evidence="7">Cytoplasm</location>
    </subcellularLocation>
</comment>
<name>A0A833GZA2_9LEPT</name>
<dbReference type="Gene3D" id="3.40.1440.10">
    <property type="entry name" value="GIY-YIG endonuclease"/>
    <property type="match status" value="1"/>
</dbReference>
<dbReference type="Pfam" id="PF01541">
    <property type="entry name" value="GIY-YIG"/>
    <property type="match status" value="1"/>
</dbReference>
<gene>
    <name evidence="7 11" type="primary">uvrC</name>
    <name evidence="11" type="ORF">F9K24_16450</name>
</gene>
<evidence type="ECO:0000256" key="1">
    <source>
        <dbReference type="ARBA" id="ARBA00022490"/>
    </source>
</evidence>
<dbReference type="GO" id="GO:0009432">
    <property type="term" value="P:SOS response"/>
    <property type="evidence" value="ECO:0007669"/>
    <property type="project" value="UniProtKB-UniRule"/>
</dbReference>
<dbReference type="HAMAP" id="MF_00203">
    <property type="entry name" value="UvrC"/>
    <property type="match status" value="1"/>
</dbReference>
<evidence type="ECO:0000259" key="10">
    <source>
        <dbReference type="PROSITE" id="PS50165"/>
    </source>
</evidence>
<dbReference type="GO" id="GO:0003677">
    <property type="term" value="F:DNA binding"/>
    <property type="evidence" value="ECO:0007669"/>
    <property type="project" value="UniProtKB-UniRule"/>
</dbReference>
<evidence type="ECO:0000256" key="7">
    <source>
        <dbReference type="HAMAP-Rule" id="MF_00203"/>
    </source>
</evidence>
<sequence length="633" mass="72334">MQSDGKQKDFQVSESPLPYGQDLDRWLSERVALAPRQPGCYLWKDETGEVLYVGKAIRLRDRLRNYLNPDDPRRIVLMQRVRDLEWITTETATEALILEDTLIKKFSPRYNVRLKDDKRYPFLCVSLSEPYPRIFLTRRAREDGNRYFGPYTDVKSARQIIDLIHRTFPIRKVRQTLPLKRPRRPCMNFHIKRCLAPCQGNVPTEEYDKIVQEILLFLEGRQELLEERVQRRMDEYSERMEFEKAALYRDLLLSLRSFTERQNVLRPGTADEDAVAVCLSGDESERDHAQAVVLEFRSGRMIARKSYALQAASGLPETEALGSFLREYYLNSKQPPPRIVIPSDFEGRKELEDLLKERTGSAIRFVVPKGEARSLVELAAKNADLLLRERVLGLRHQDRSKGLKEIARMLGLGAPPAAMECYDISHFGGKETVASGVRFEDGLPRPAAYRHYIIRSVDGIDDPASMQEVIARRLQRLSNEGRPYPDLIVIDGGHTQLSAAREAAEALGASHVPMVGLAKQREEIYLPGNPVPLTPDKDSAGMRILRQMRDEAHRFAITHQRKRRNQAALKHSVESIPDIGAVRKRALLKHFKDKKIEEASYEDLIAVPGIGEELAERIVRHFAAVSEGRNANG</sequence>
<dbReference type="InterPro" id="IPR036876">
    <property type="entry name" value="UVR_dom_sf"/>
</dbReference>
<dbReference type="SUPFAM" id="SSF47781">
    <property type="entry name" value="RuvA domain 2-like"/>
    <property type="match status" value="1"/>
</dbReference>
<dbReference type="GO" id="GO:0006289">
    <property type="term" value="P:nucleotide-excision repair"/>
    <property type="evidence" value="ECO:0007669"/>
    <property type="project" value="UniProtKB-UniRule"/>
</dbReference>
<dbReference type="AlphaFoldDB" id="A0A833GZA2"/>
<comment type="subunit">
    <text evidence="7">Interacts with UvrB in an incision complex.</text>
</comment>
<dbReference type="InterPro" id="IPR050066">
    <property type="entry name" value="UvrABC_protein_C"/>
</dbReference>
<evidence type="ECO:0000256" key="2">
    <source>
        <dbReference type="ARBA" id="ARBA00022763"/>
    </source>
</evidence>
<organism evidence="11 12">
    <name type="scientific">Leptonema illini</name>
    <dbReference type="NCBI Taxonomy" id="183"/>
    <lineage>
        <taxon>Bacteria</taxon>
        <taxon>Pseudomonadati</taxon>
        <taxon>Spirochaetota</taxon>
        <taxon>Spirochaetia</taxon>
        <taxon>Leptospirales</taxon>
        <taxon>Leptospiraceae</taxon>
        <taxon>Leptonema</taxon>
    </lineage>
</organism>
<feature type="domain" description="UvrC family homology region profile" evidence="10">
    <location>
        <begin position="293"/>
        <end position="502"/>
    </location>
</feature>
<comment type="similarity">
    <text evidence="7">Belongs to the UvrC family.</text>
</comment>
<evidence type="ECO:0000256" key="5">
    <source>
        <dbReference type="ARBA" id="ARBA00023204"/>
    </source>
</evidence>
<evidence type="ECO:0000259" key="8">
    <source>
        <dbReference type="PROSITE" id="PS50151"/>
    </source>
</evidence>
<dbReference type="Gene3D" id="3.30.420.340">
    <property type="entry name" value="UvrC, RNAse H endonuclease domain"/>
    <property type="match status" value="1"/>
</dbReference>
<dbReference type="InterPro" id="IPR047296">
    <property type="entry name" value="GIY-YIG_UvrC_Cho"/>
</dbReference>
<dbReference type="FunFam" id="3.40.1440.10:FF:000001">
    <property type="entry name" value="UvrABC system protein C"/>
    <property type="match status" value="1"/>
</dbReference>
<dbReference type="SMART" id="SM00278">
    <property type="entry name" value="HhH1"/>
    <property type="match status" value="2"/>
</dbReference>
<dbReference type="NCBIfam" id="NF001824">
    <property type="entry name" value="PRK00558.1-5"/>
    <property type="match status" value="1"/>
</dbReference>
<dbReference type="InterPro" id="IPR000305">
    <property type="entry name" value="GIY-YIG_endonuc"/>
</dbReference>
<dbReference type="PROSITE" id="PS50151">
    <property type="entry name" value="UVR"/>
    <property type="match status" value="1"/>
</dbReference>
<evidence type="ECO:0000256" key="4">
    <source>
        <dbReference type="ARBA" id="ARBA00022881"/>
    </source>
</evidence>
<dbReference type="GO" id="GO:0009380">
    <property type="term" value="C:excinuclease repair complex"/>
    <property type="evidence" value="ECO:0007669"/>
    <property type="project" value="InterPro"/>
</dbReference>
<reference evidence="11 12" key="1">
    <citation type="submission" date="2019-10" db="EMBL/GenBank/DDBJ databases">
        <title>Extracellular Electron Transfer in a Candidatus Methanoperedens spp. Enrichment Culture.</title>
        <authorList>
            <person name="Berger S."/>
            <person name="Rangel Shaw D."/>
            <person name="Berben T."/>
            <person name="In 'T Zandt M."/>
            <person name="Frank J."/>
            <person name="Reimann J."/>
            <person name="Jetten M.S.M."/>
            <person name="Welte C.U."/>
        </authorList>
    </citation>
    <scope>NUCLEOTIDE SEQUENCE [LARGE SCALE GENOMIC DNA]</scope>
    <source>
        <strain evidence="11">SB12</strain>
    </source>
</reference>
<comment type="caution">
    <text evidence="11">The sequence shown here is derived from an EMBL/GenBank/DDBJ whole genome shotgun (WGS) entry which is preliminary data.</text>
</comment>
<dbReference type="InterPro" id="IPR001943">
    <property type="entry name" value="UVR_dom"/>
</dbReference>
<dbReference type="InterPro" id="IPR004791">
    <property type="entry name" value="UvrC"/>
</dbReference>
<dbReference type="Pfam" id="PF02151">
    <property type="entry name" value="UVR"/>
    <property type="match status" value="1"/>
</dbReference>
<dbReference type="CDD" id="cd10434">
    <property type="entry name" value="GIY-YIG_UvrC_Cho"/>
    <property type="match status" value="1"/>
</dbReference>
<dbReference type="PANTHER" id="PTHR30562:SF1">
    <property type="entry name" value="UVRABC SYSTEM PROTEIN C"/>
    <property type="match status" value="1"/>
</dbReference>
<keyword evidence="1 7" id="KW-0963">Cytoplasm</keyword>
<accession>A0A833GZA2</accession>
<dbReference type="Pfam" id="PF22920">
    <property type="entry name" value="UvrC_RNaseH"/>
    <property type="match status" value="1"/>
</dbReference>
<proteinExistence type="inferred from homology"/>
<comment type="function">
    <text evidence="7">The UvrABC repair system catalyzes the recognition and processing of DNA lesions. UvrC both incises the 5' and 3' sides of the lesion. The N-terminal half is responsible for the 3' incision and the C-terminal half is responsible for the 5' incision.</text>
</comment>
<evidence type="ECO:0000256" key="3">
    <source>
        <dbReference type="ARBA" id="ARBA00022769"/>
    </source>
</evidence>
<dbReference type="PROSITE" id="PS50165">
    <property type="entry name" value="UVRC"/>
    <property type="match status" value="1"/>
</dbReference>
<keyword evidence="4 7" id="KW-0267">Excision nuclease</keyword>
<evidence type="ECO:0000259" key="9">
    <source>
        <dbReference type="PROSITE" id="PS50164"/>
    </source>
</evidence>
<evidence type="ECO:0000313" key="11">
    <source>
        <dbReference type="EMBL" id="KAB2930631.1"/>
    </source>
</evidence>
<dbReference type="SMART" id="SM00465">
    <property type="entry name" value="GIYc"/>
    <property type="match status" value="1"/>
</dbReference>
<evidence type="ECO:0000256" key="6">
    <source>
        <dbReference type="ARBA" id="ARBA00023236"/>
    </source>
</evidence>
<dbReference type="GO" id="GO:0005737">
    <property type="term" value="C:cytoplasm"/>
    <property type="evidence" value="ECO:0007669"/>
    <property type="project" value="UniProtKB-SubCell"/>
</dbReference>
<dbReference type="InterPro" id="IPR038476">
    <property type="entry name" value="UvrC_RNase_H_dom_sf"/>
</dbReference>
<dbReference type="Pfam" id="PF08459">
    <property type="entry name" value="UvrC_RNaseH_dom"/>
    <property type="match status" value="1"/>
</dbReference>